<dbReference type="EMBL" id="JANPWB010000012">
    <property type="protein sequence ID" value="KAJ1117497.1"/>
    <property type="molecule type" value="Genomic_DNA"/>
</dbReference>
<proteinExistence type="predicted"/>
<organism evidence="2 3">
    <name type="scientific">Pleurodeles waltl</name>
    <name type="common">Iberian ribbed newt</name>
    <dbReference type="NCBI Taxonomy" id="8319"/>
    <lineage>
        <taxon>Eukaryota</taxon>
        <taxon>Metazoa</taxon>
        <taxon>Chordata</taxon>
        <taxon>Craniata</taxon>
        <taxon>Vertebrata</taxon>
        <taxon>Euteleostomi</taxon>
        <taxon>Amphibia</taxon>
        <taxon>Batrachia</taxon>
        <taxon>Caudata</taxon>
        <taxon>Salamandroidea</taxon>
        <taxon>Salamandridae</taxon>
        <taxon>Pleurodelinae</taxon>
        <taxon>Pleurodeles</taxon>
    </lineage>
</organism>
<evidence type="ECO:0000313" key="3">
    <source>
        <dbReference type="Proteomes" id="UP001066276"/>
    </source>
</evidence>
<sequence length="75" mass="7923">MSGRPRGGPRASHINIRAGHNARQGPKPNPGPSTPPQQRRQLEVRKRVAAGPVPVKWTAARAGSVAGLCDKTKLA</sequence>
<accession>A0AAV7NS65</accession>
<protein>
    <submittedName>
        <fullName evidence="2">Uncharacterized protein</fullName>
    </submittedName>
</protein>
<gene>
    <name evidence="2" type="ORF">NDU88_005696</name>
</gene>
<dbReference type="Proteomes" id="UP001066276">
    <property type="component" value="Chromosome 8"/>
</dbReference>
<name>A0AAV7NS65_PLEWA</name>
<comment type="caution">
    <text evidence="2">The sequence shown here is derived from an EMBL/GenBank/DDBJ whole genome shotgun (WGS) entry which is preliminary data.</text>
</comment>
<reference evidence="2" key="1">
    <citation type="journal article" date="2022" name="bioRxiv">
        <title>Sequencing and chromosome-scale assembly of the giantPleurodeles waltlgenome.</title>
        <authorList>
            <person name="Brown T."/>
            <person name="Elewa A."/>
            <person name="Iarovenko S."/>
            <person name="Subramanian E."/>
            <person name="Araus A.J."/>
            <person name="Petzold A."/>
            <person name="Susuki M."/>
            <person name="Suzuki K.-i.T."/>
            <person name="Hayashi T."/>
            <person name="Toyoda A."/>
            <person name="Oliveira C."/>
            <person name="Osipova E."/>
            <person name="Leigh N.D."/>
            <person name="Simon A."/>
            <person name="Yun M.H."/>
        </authorList>
    </citation>
    <scope>NUCLEOTIDE SEQUENCE</scope>
    <source>
        <strain evidence="2">20211129_DDA</strain>
        <tissue evidence="2">Liver</tissue>
    </source>
</reference>
<evidence type="ECO:0000256" key="1">
    <source>
        <dbReference type="SAM" id="MobiDB-lite"/>
    </source>
</evidence>
<dbReference type="AlphaFoldDB" id="A0AAV7NS65"/>
<evidence type="ECO:0000313" key="2">
    <source>
        <dbReference type="EMBL" id="KAJ1117497.1"/>
    </source>
</evidence>
<keyword evidence="3" id="KW-1185">Reference proteome</keyword>
<feature type="region of interest" description="Disordered" evidence="1">
    <location>
        <begin position="1"/>
        <end position="42"/>
    </location>
</feature>